<protein>
    <submittedName>
        <fullName evidence="8">Cobalt-zinc-cadmium resistance protein CzcA</fullName>
    </submittedName>
</protein>
<evidence type="ECO:0000256" key="2">
    <source>
        <dbReference type="ARBA" id="ARBA00022448"/>
    </source>
</evidence>
<keyword evidence="2" id="KW-0813">Transport</keyword>
<organism evidence="8">
    <name type="scientific">termite gut metagenome</name>
    <dbReference type="NCBI Taxonomy" id="433724"/>
    <lineage>
        <taxon>unclassified sequences</taxon>
        <taxon>metagenomes</taxon>
        <taxon>organismal metagenomes</taxon>
    </lineage>
</organism>
<dbReference type="NCBIfam" id="TIGR00914">
    <property type="entry name" value="2A0601"/>
    <property type="match status" value="1"/>
</dbReference>
<comment type="subcellular location">
    <subcellularLocation>
        <location evidence="1">Cell membrane</location>
        <topology evidence="1">Multi-pass membrane protein</topology>
    </subcellularLocation>
</comment>
<gene>
    <name evidence="8" type="ORF">EZS27_007200</name>
</gene>
<dbReference type="SUPFAM" id="SSF82693">
    <property type="entry name" value="Multidrug efflux transporter AcrB pore domain, PN1, PN2, PC1 and PC2 subdomains"/>
    <property type="match status" value="3"/>
</dbReference>
<evidence type="ECO:0000256" key="3">
    <source>
        <dbReference type="ARBA" id="ARBA00022475"/>
    </source>
</evidence>
<sequence>MLNKIIQFSLNNKLFVLLGAVVLMVVGLYIAKNMDVDVFPDLTAPTVVVMTDAHGMAAEEVERLVTFPIEISVHGATDVRRVRSASLQGYSFVWVEFGWETDIFKARQIVSEKMVSLTGSIPADTKPTLAPQSSIMGEILLIGLQSDNTSMMDLRTIADWVVKPNILATGGVSQVTNIGGDYKQYHVLADPKLMLFYGVGMDELEIVCRSMSMNSAGGVLREYGNEYVVRGMARTYDLEALGKSVIKRRNGIPVCINDVAKVQIGDAVKMGYASTNGKPAVILSVSKQPNVNTLNVTENIEKRLEELQKSLPPDVKMDTKIFRQGDFIQTSVNNVQWSLIEGVILVIIILFLFLRSFRTTVISIIAIPLSLLGAIIVMKILGLNINTMSLGGMCIAIGSLVDDAIIDVENVYKRLRQNHLQPKEERRSSFQVVFEASKEIRASILNATMIIIVAFIPLFFLSGMEGRMLKPLGIAYVVSLFMSLIVAMTLTPLLCKLMLSGDKYLDKKEKDSWVTRKLSGGYSRSLGWALNHKRTILISSVSTFVVALVLFFFMGRSFLPEFNEGALVISAVCKPGASLEESSRLGNLMETELLAIPEVTKTARRTGRGELDEHSQSSNSAEIDMKFTLKDRTQEAFMDDVRHKLAGVPGMATTVGQPLGHRIDHMLSGTRANIAIKIFGTDLSKLFTLGNQVKTAVDGIEGLVDVSVEQQTETPQLQIRADRDMLARYGITIEKFNKFVELAFSGEKLADIYEGQRSFDLVLRLNKDYTESMASLRAALIDIPGGGKVPLEEVAEIVSASGPNSISRENVQRKMVVSANVSGRDLQSVVNDIKVNIGEKIVLPEGYRVEYGGQFESAESASQTLFVTSILALCIIFLLLFMEFRNTKLAGVVMINLPLALIGGVFAVFFTSNIISIPSIIGFITLFGIATRNGILLISNYGHIREKGGLVDEAVTKGSVDRLNPILMTALTSGLALIPMVLSGDKPGNEIQSPMTIVILGGLLTSTLFNIYVIPIVYSLLYKKKEENHA</sequence>
<feature type="transmembrane region" description="Helical" evidence="7">
    <location>
        <begin position="361"/>
        <end position="381"/>
    </location>
</feature>
<dbReference type="PRINTS" id="PR00702">
    <property type="entry name" value="ACRIFLAVINRP"/>
</dbReference>
<evidence type="ECO:0000256" key="6">
    <source>
        <dbReference type="ARBA" id="ARBA00023136"/>
    </source>
</evidence>
<dbReference type="InterPro" id="IPR004763">
    <property type="entry name" value="CusA-like"/>
</dbReference>
<evidence type="ECO:0000256" key="7">
    <source>
        <dbReference type="SAM" id="Phobius"/>
    </source>
</evidence>
<dbReference type="InterPro" id="IPR001036">
    <property type="entry name" value="Acrflvin-R"/>
</dbReference>
<dbReference type="Gene3D" id="3.30.70.1440">
    <property type="entry name" value="Multidrug efflux transporter AcrB pore domain"/>
    <property type="match status" value="1"/>
</dbReference>
<feature type="transmembrane region" description="Helical" evidence="7">
    <location>
        <begin position="889"/>
        <end position="911"/>
    </location>
</feature>
<evidence type="ECO:0000256" key="1">
    <source>
        <dbReference type="ARBA" id="ARBA00004651"/>
    </source>
</evidence>
<proteinExistence type="predicted"/>
<feature type="transmembrane region" description="Helical" evidence="7">
    <location>
        <begin position="12"/>
        <end position="31"/>
    </location>
</feature>
<dbReference type="AlphaFoldDB" id="A0A5J4SGB0"/>
<feature type="transmembrane region" description="Helical" evidence="7">
    <location>
        <begin position="474"/>
        <end position="499"/>
    </location>
</feature>
<feature type="transmembrane region" description="Helical" evidence="7">
    <location>
        <begin position="387"/>
        <end position="406"/>
    </location>
</feature>
<comment type="caution">
    <text evidence="8">The sequence shown here is derived from an EMBL/GenBank/DDBJ whole genome shotgun (WGS) entry which is preliminary data.</text>
</comment>
<dbReference type="GO" id="GO:0008324">
    <property type="term" value="F:monoatomic cation transmembrane transporter activity"/>
    <property type="evidence" value="ECO:0007669"/>
    <property type="project" value="InterPro"/>
</dbReference>
<evidence type="ECO:0000313" key="8">
    <source>
        <dbReference type="EMBL" id="KAA6345224.1"/>
    </source>
</evidence>
<keyword evidence="5 7" id="KW-1133">Transmembrane helix</keyword>
<feature type="transmembrane region" description="Helical" evidence="7">
    <location>
        <begin position="917"/>
        <end position="942"/>
    </location>
</feature>
<dbReference type="PANTHER" id="PTHR32063">
    <property type="match status" value="1"/>
</dbReference>
<dbReference type="Gene3D" id="1.20.1640.10">
    <property type="entry name" value="Multidrug efflux transporter AcrB transmembrane domain"/>
    <property type="match status" value="2"/>
</dbReference>
<evidence type="ECO:0000256" key="5">
    <source>
        <dbReference type="ARBA" id="ARBA00022989"/>
    </source>
</evidence>
<dbReference type="GO" id="GO:0005886">
    <property type="term" value="C:plasma membrane"/>
    <property type="evidence" value="ECO:0007669"/>
    <property type="project" value="UniProtKB-SubCell"/>
</dbReference>
<dbReference type="InterPro" id="IPR027463">
    <property type="entry name" value="AcrB_DN_DC_subdom"/>
</dbReference>
<feature type="transmembrane region" description="Helical" evidence="7">
    <location>
        <begin position="994"/>
        <end position="1021"/>
    </location>
</feature>
<keyword evidence="3" id="KW-1003">Cell membrane</keyword>
<feature type="transmembrane region" description="Helical" evidence="7">
    <location>
        <begin position="444"/>
        <end position="462"/>
    </location>
</feature>
<dbReference type="Gene3D" id="3.30.2090.10">
    <property type="entry name" value="Multidrug efflux transporter AcrB TolC docking domain, DN and DC subdomains"/>
    <property type="match status" value="2"/>
</dbReference>
<dbReference type="GO" id="GO:0042910">
    <property type="term" value="F:xenobiotic transmembrane transporter activity"/>
    <property type="evidence" value="ECO:0007669"/>
    <property type="project" value="TreeGrafter"/>
</dbReference>
<dbReference type="SUPFAM" id="SSF82714">
    <property type="entry name" value="Multidrug efflux transporter AcrB TolC docking domain, DN and DC subdomains"/>
    <property type="match status" value="2"/>
</dbReference>
<feature type="transmembrane region" description="Helical" evidence="7">
    <location>
        <begin position="335"/>
        <end position="354"/>
    </location>
</feature>
<feature type="transmembrane region" description="Helical" evidence="7">
    <location>
        <begin position="535"/>
        <end position="554"/>
    </location>
</feature>
<dbReference type="SUPFAM" id="SSF82866">
    <property type="entry name" value="Multidrug efflux transporter AcrB transmembrane domain"/>
    <property type="match status" value="2"/>
</dbReference>
<dbReference type="Gene3D" id="3.30.70.1320">
    <property type="entry name" value="Multidrug efflux transporter AcrB pore domain like"/>
    <property type="match status" value="1"/>
</dbReference>
<reference evidence="8" key="1">
    <citation type="submission" date="2019-03" db="EMBL/GenBank/DDBJ databases">
        <title>Single cell metagenomics reveals metabolic interactions within the superorganism composed of flagellate Streblomastix strix and complex community of Bacteroidetes bacteria on its surface.</title>
        <authorList>
            <person name="Treitli S.C."/>
            <person name="Kolisko M."/>
            <person name="Husnik F."/>
            <person name="Keeling P."/>
            <person name="Hampl V."/>
        </authorList>
    </citation>
    <scope>NUCLEOTIDE SEQUENCE</scope>
    <source>
        <strain evidence="8">STM</strain>
    </source>
</reference>
<feature type="transmembrane region" description="Helical" evidence="7">
    <location>
        <begin position="864"/>
        <end position="882"/>
    </location>
</feature>
<dbReference type="Gene3D" id="3.30.70.1430">
    <property type="entry name" value="Multidrug efflux transporter AcrB pore domain"/>
    <property type="match status" value="2"/>
</dbReference>
<evidence type="ECO:0000256" key="4">
    <source>
        <dbReference type="ARBA" id="ARBA00022692"/>
    </source>
</evidence>
<dbReference type="EMBL" id="SNRY01000180">
    <property type="protein sequence ID" value="KAA6345224.1"/>
    <property type="molecule type" value="Genomic_DNA"/>
</dbReference>
<accession>A0A5J4SGB0</accession>
<feature type="transmembrane region" description="Helical" evidence="7">
    <location>
        <begin position="963"/>
        <end position="982"/>
    </location>
</feature>
<keyword evidence="4 7" id="KW-0812">Transmembrane</keyword>
<dbReference type="Pfam" id="PF00873">
    <property type="entry name" value="ACR_tran"/>
    <property type="match status" value="1"/>
</dbReference>
<dbReference type="PANTHER" id="PTHR32063:SF4">
    <property type="entry name" value="SLR6043 PROTEIN"/>
    <property type="match status" value="1"/>
</dbReference>
<keyword evidence="6 7" id="KW-0472">Membrane</keyword>
<name>A0A5J4SGB0_9ZZZZ</name>